<dbReference type="AlphaFoldDB" id="S5YGM5"/>
<keyword evidence="4" id="KW-0479">Metal-binding</keyword>
<reference evidence="7 8" key="1">
    <citation type="journal article" date="2014" name="BMC Genomics">
        <title>Architecture and functions of a multipartite genome of the methylotrophic bacterium Paracoccus aminophilus JCM 7686, containing primary and secondary chromids.</title>
        <authorList>
            <person name="Dziewit L."/>
            <person name="Czarnecki J."/>
            <person name="Wibberg D."/>
            <person name="Radlinska M."/>
            <person name="Mrozek P."/>
            <person name="Szymczak M."/>
            <person name="Schluter A."/>
            <person name="Puhler A."/>
            <person name="Bartosik D."/>
        </authorList>
    </citation>
    <scope>NUCLEOTIDE SEQUENCE [LARGE SCALE GENOMIC DNA]</scope>
    <source>
        <strain evidence="7">JCM 7686</strain>
        <plasmid evidence="8">Plasmid pAMI1</plasmid>
    </source>
</reference>
<dbReference type="EC" id="3.5.2.3" evidence="7"/>
<dbReference type="KEGG" id="pami:JCM7686_pAMI1p022"/>
<proteinExistence type="inferred from homology"/>
<dbReference type="EMBL" id="CP006651">
    <property type="protein sequence ID" value="AGT10608.1"/>
    <property type="molecule type" value="Genomic_DNA"/>
</dbReference>
<dbReference type="PANTHER" id="PTHR43668">
    <property type="entry name" value="ALLANTOINASE"/>
    <property type="match status" value="1"/>
</dbReference>
<dbReference type="Gene3D" id="2.30.40.10">
    <property type="entry name" value="Urease, subunit C, domain 1"/>
    <property type="match status" value="1"/>
</dbReference>
<dbReference type="GO" id="GO:0004038">
    <property type="term" value="F:allantoinase activity"/>
    <property type="evidence" value="ECO:0007669"/>
    <property type="project" value="TreeGrafter"/>
</dbReference>
<dbReference type="GO" id="GO:0005737">
    <property type="term" value="C:cytoplasm"/>
    <property type="evidence" value="ECO:0007669"/>
    <property type="project" value="TreeGrafter"/>
</dbReference>
<evidence type="ECO:0000256" key="4">
    <source>
        <dbReference type="ARBA" id="ARBA00022723"/>
    </source>
</evidence>
<dbReference type="PROSITE" id="PS00482">
    <property type="entry name" value="DIHYDROOROTASE_1"/>
    <property type="match status" value="1"/>
</dbReference>
<dbReference type="InterPro" id="IPR006680">
    <property type="entry name" value="Amidohydro-rel"/>
</dbReference>
<evidence type="ECO:0000259" key="6">
    <source>
        <dbReference type="Pfam" id="PF01979"/>
    </source>
</evidence>
<dbReference type="HOGENOM" id="CLU_015572_1_1_5"/>
<dbReference type="GO" id="GO:0046872">
    <property type="term" value="F:metal ion binding"/>
    <property type="evidence" value="ECO:0007669"/>
    <property type="project" value="UniProtKB-KW"/>
</dbReference>
<keyword evidence="5 7" id="KW-0378">Hydrolase</keyword>
<sequence>MFDLLIRSGRLVTAAGETPGELGIQGGRIAAILPPGAEADAREVVDATGLKLLPGLVDAHVHLREPGLTQKEDFLSGSHAAALGGVTTLLDMPTDDPWTETPEQLAAKMALAAGRLHVDVGFQAVLSRTGCDLAGLLDLGPVSLELFTADVPEAYLFESIAEVAQMLGRITGSAAGREMAVGVSPGDQSILRAAPAGRDIAAFLASRPPLAEASGVARAVLAAAQSGAKVHVRQTNSRLGIETFRGLRSLADVTLETTPQNFFFTAADYETTGAGLKGSPPFRGAEDVAALRQALSDGLIDVIATDHAPHLPAEKAAPAPSFAEIPGGMAGLQTLLPVMLRLVAERVLTLSDLVRVCCENPARRFGLGHRKGVIAPGYDADLILLDPAQETAISHGAQVSRAGWTPFDGWRVPGRIAAVYLRGGRIVDQGRLVLSQHGQVVRRAS</sequence>
<dbReference type="InterPro" id="IPR050138">
    <property type="entry name" value="DHOase/Allantoinase_Hydrolase"/>
</dbReference>
<evidence type="ECO:0000313" key="8">
    <source>
        <dbReference type="Proteomes" id="UP000015480"/>
    </source>
</evidence>
<evidence type="ECO:0000256" key="1">
    <source>
        <dbReference type="ARBA" id="ARBA00001947"/>
    </source>
</evidence>
<dbReference type="GO" id="GO:0004151">
    <property type="term" value="F:dihydroorotase activity"/>
    <property type="evidence" value="ECO:0007669"/>
    <property type="project" value="UniProtKB-EC"/>
</dbReference>
<dbReference type="InterPro" id="IPR002195">
    <property type="entry name" value="Dihydroorotase_CS"/>
</dbReference>
<dbReference type="SUPFAM" id="SSF51556">
    <property type="entry name" value="Metallo-dependent hydrolases"/>
    <property type="match status" value="1"/>
</dbReference>
<protein>
    <submittedName>
        <fullName evidence="7">Dihydroorotase</fullName>
        <ecNumber evidence="7">3.5.2.3</ecNumber>
    </submittedName>
</protein>
<comment type="cofactor">
    <cofactor evidence="1">
        <name>Zn(2+)</name>
        <dbReference type="ChEBI" id="CHEBI:29105"/>
    </cofactor>
</comment>
<comment type="similarity">
    <text evidence="3">Belongs to the metallo-dependent hydrolases superfamily. DHOase family. Class I DHOase subfamily.</text>
</comment>
<evidence type="ECO:0000256" key="5">
    <source>
        <dbReference type="ARBA" id="ARBA00022801"/>
    </source>
</evidence>
<name>S5YGM5_PARAH</name>
<dbReference type="SUPFAM" id="SSF51338">
    <property type="entry name" value="Composite domain of metallo-dependent hydrolases"/>
    <property type="match status" value="1"/>
</dbReference>
<organism evidence="7 8">
    <name type="scientific">Paracoccus aminophilus JCM 7686</name>
    <dbReference type="NCBI Taxonomy" id="1367847"/>
    <lineage>
        <taxon>Bacteria</taxon>
        <taxon>Pseudomonadati</taxon>
        <taxon>Pseudomonadota</taxon>
        <taxon>Alphaproteobacteria</taxon>
        <taxon>Rhodobacterales</taxon>
        <taxon>Paracoccaceae</taxon>
        <taxon>Paracoccus</taxon>
    </lineage>
</organism>
<dbReference type="Pfam" id="PF01979">
    <property type="entry name" value="Amidohydro_1"/>
    <property type="match status" value="1"/>
</dbReference>
<feature type="domain" description="Amidohydrolase-related" evidence="6">
    <location>
        <begin position="52"/>
        <end position="423"/>
    </location>
</feature>
<dbReference type="InterPro" id="IPR032466">
    <property type="entry name" value="Metal_Hydrolase"/>
</dbReference>
<evidence type="ECO:0000313" key="7">
    <source>
        <dbReference type="EMBL" id="AGT10608.1"/>
    </source>
</evidence>
<evidence type="ECO:0000256" key="3">
    <source>
        <dbReference type="ARBA" id="ARBA00010286"/>
    </source>
</evidence>
<keyword evidence="8" id="KW-1185">Reference proteome</keyword>
<comment type="function">
    <text evidence="2">Catalyzes the reversible cyclization of carbamoyl aspartate to dihydroorotate.</text>
</comment>
<dbReference type="OrthoDB" id="9775759at2"/>
<evidence type="ECO:0000256" key="2">
    <source>
        <dbReference type="ARBA" id="ARBA00002368"/>
    </source>
</evidence>
<keyword evidence="7" id="KW-0614">Plasmid</keyword>
<dbReference type="GO" id="GO:0006145">
    <property type="term" value="P:purine nucleobase catabolic process"/>
    <property type="evidence" value="ECO:0007669"/>
    <property type="project" value="TreeGrafter"/>
</dbReference>
<gene>
    <name evidence="7" type="ORF">JCM7686_pAMI1p022</name>
</gene>
<dbReference type="RefSeq" id="WP_020952757.1">
    <property type="nucleotide sequence ID" value="NC_022042.1"/>
</dbReference>
<dbReference type="InterPro" id="IPR011059">
    <property type="entry name" value="Metal-dep_hydrolase_composite"/>
</dbReference>
<dbReference type="PROSITE" id="PS00483">
    <property type="entry name" value="DIHYDROOROTASE_2"/>
    <property type="match status" value="1"/>
</dbReference>
<accession>S5YGM5</accession>
<dbReference type="Proteomes" id="UP000015480">
    <property type="component" value="Plasmid pAMI1"/>
</dbReference>
<dbReference type="PATRIC" id="fig|1367847.3.peg.3533"/>
<dbReference type="PANTHER" id="PTHR43668:SF2">
    <property type="entry name" value="ALLANTOINASE"/>
    <property type="match status" value="1"/>
</dbReference>
<geneLocation type="plasmid" evidence="7 8">
    <name>pAMI1</name>
</geneLocation>
<dbReference type="Gene3D" id="3.20.20.140">
    <property type="entry name" value="Metal-dependent hydrolases"/>
    <property type="match status" value="1"/>
</dbReference>